<feature type="region of interest" description="Disordered" evidence="1">
    <location>
        <begin position="29"/>
        <end position="61"/>
    </location>
</feature>
<dbReference type="RefSeq" id="WP_404439742.1">
    <property type="nucleotide sequence ID" value="NZ_JAOQBW010000001.1"/>
</dbReference>
<reference evidence="3 4" key="1">
    <citation type="submission" date="2022-09" db="EMBL/GenBank/DDBJ databases">
        <title>Genome sequencing of four strains from tibetan pig.</title>
        <authorList>
            <person name="Feng J."/>
        </authorList>
    </citation>
    <scope>NUCLEOTIDE SEQUENCE [LARGE SCALE GENOMIC DNA]</scope>
    <source>
        <strain evidence="3 4">11-1-1</strain>
    </source>
</reference>
<comment type="caution">
    <text evidence="3">The sequence shown here is derived from an EMBL/GenBank/DDBJ whole genome shotgun (WGS) entry which is preliminary data.</text>
</comment>
<dbReference type="Proteomes" id="UP001620273">
    <property type="component" value="Unassembled WGS sequence"/>
</dbReference>
<organism evidence="3 4">
    <name type="scientific">Bifidobacterium thermacidophilum</name>
    <dbReference type="NCBI Taxonomy" id="246618"/>
    <lineage>
        <taxon>Bacteria</taxon>
        <taxon>Bacillati</taxon>
        <taxon>Actinomycetota</taxon>
        <taxon>Actinomycetes</taxon>
        <taxon>Bifidobacteriales</taxon>
        <taxon>Bifidobacteriaceae</taxon>
        <taxon>Bifidobacterium</taxon>
    </lineage>
</organism>
<feature type="signal peptide" evidence="2">
    <location>
        <begin position="1"/>
        <end position="26"/>
    </location>
</feature>
<name>A0ABW8KNM5_9BIFI</name>
<sequence length="195" mass="20747">MRRVFHRSLGGMICVCLLLVSTAACGTGGGATHTGTSATPSPTDSTPSDKTSSDMASQEAESTQVYRKFTIDALRPYAENHTMSKYRPHTELGAATLHGSGDITFSQPVADDDMYFAVFMCKESKPEPYSIGVRDADGHSYTILKQDACVDEAVQGAGLPATRLKHGTAMTVKAADTTDIVIITYKFKAGLADGQ</sequence>
<protein>
    <recommendedName>
        <fullName evidence="5">Lipoprotein</fullName>
    </recommendedName>
</protein>
<evidence type="ECO:0000256" key="2">
    <source>
        <dbReference type="SAM" id="SignalP"/>
    </source>
</evidence>
<dbReference type="EMBL" id="JAOQBW010000001">
    <property type="protein sequence ID" value="MFK3575534.1"/>
    <property type="molecule type" value="Genomic_DNA"/>
</dbReference>
<gene>
    <name evidence="3" type="ORF">OCH74_01420</name>
</gene>
<keyword evidence="4" id="KW-1185">Reference proteome</keyword>
<keyword evidence="2" id="KW-0732">Signal</keyword>
<feature type="compositionally biased region" description="Low complexity" evidence="1">
    <location>
        <begin position="33"/>
        <end position="54"/>
    </location>
</feature>
<feature type="chain" id="PRO_5045931236" description="Lipoprotein" evidence="2">
    <location>
        <begin position="27"/>
        <end position="195"/>
    </location>
</feature>
<evidence type="ECO:0000313" key="4">
    <source>
        <dbReference type="Proteomes" id="UP001620273"/>
    </source>
</evidence>
<dbReference type="PROSITE" id="PS51257">
    <property type="entry name" value="PROKAR_LIPOPROTEIN"/>
    <property type="match status" value="1"/>
</dbReference>
<evidence type="ECO:0008006" key="5">
    <source>
        <dbReference type="Google" id="ProtNLM"/>
    </source>
</evidence>
<evidence type="ECO:0000313" key="3">
    <source>
        <dbReference type="EMBL" id="MFK3575534.1"/>
    </source>
</evidence>
<evidence type="ECO:0000256" key="1">
    <source>
        <dbReference type="SAM" id="MobiDB-lite"/>
    </source>
</evidence>
<accession>A0ABW8KNM5</accession>
<proteinExistence type="predicted"/>